<sequence>MTPSSPMSLDLRAVHDELLAKWDEFASNPQTLRGRRRDVVPVARFTVVFGLASHVHETSRILRHAAAERVPPAALSLVRVMYECGLTAAWAANVEDADDAMVHEHSRNAGNLKRTLAKSQDPRWRDLAETVADADEASPTSPESAAQARYFERLCEDLDDDVVGYGMYRQLSQYSHASVRLVDEYVDLPDDSNVASPGSDRRPALQPSGKSQAEAYYRLALTTMVWSARAVTLLAPDPDFARNLRRIARKLEVKDVLGLSHGYAARRVRAARAARVAERSAAATRPTRGSRR</sequence>
<dbReference type="InterPro" id="IPR043733">
    <property type="entry name" value="DUF5677"/>
</dbReference>
<name>A0ABW3MZD4_9MICO</name>
<gene>
    <name evidence="1" type="ORF">ACFQ2V_16555</name>
</gene>
<dbReference type="EMBL" id="JBHTKH010000012">
    <property type="protein sequence ID" value="MFD1055926.1"/>
    <property type="molecule type" value="Genomic_DNA"/>
</dbReference>
<reference evidence="2" key="1">
    <citation type="journal article" date="2019" name="Int. J. Syst. Evol. Microbiol.">
        <title>The Global Catalogue of Microorganisms (GCM) 10K type strain sequencing project: providing services to taxonomists for standard genome sequencing and annotation.</title>
        <authorList>
            <consortium name="The Broad Institute Genomics Platform"/>
            <consortium name="The Broad Institute Genome Sequencing Center for Infectious Disease"/>
            <person name="Wu L."/>
            <person name="Ma J."/>
        </authorList>
    </citation>
    <scope>NUCLEOTIDE SEQUENCE [LARGE SCALE GENOMIC DNA]</scope>
    <source>
        <strain evidence="2">CCUG 57508</strain>
    </source>
</reference>
<protein>
    <submittedName>
        <fullName evidence="1">DUF5677 domain-containing protein</fullName>
    </submittedName>
</protein>
<dbReference type="Proteomes" id="UP001597046">
    <property type="component" value="Unassembled WGS sequence"/>
</dbReference>
<organism evidence="1 2">
    <name type="scientific">Terrabacter terrigena</name>
    <dbReference type="NCBI Taxonomy" id="574718"/>
    <lineage>
        <taxon>Bacteria</taxon>
        <taxon>Bacillati</taxon>
        <taxon>Actinomycetota</taxon>
        <taxon>Actinomycetes</taxon>
        <taxon>Micrococcales</taxon>
        <taxon>Intrasporangiaceae</taxon>
        <taxon>Terrabacter</taxon>
    </lineage>
</organism>
<evidence type="ECO:0000313" key="1">
    <source>
        <dbReference type="EMBL" id="MFD1055926.1"/>
    </source>
</evidence>
<dbReference type="Pfam" id="PF18928">
    <property type="entry name" value="DUF5677"/>
    <property type="match status" value="1"/>
</dbReference>
<comment type="caution">
    <text evidence="1">The sequence shown here is derived from an EMBL/GenBank/DDBJ whole genome shotgun (WGS) entry which is preliminary data.</text>
</comment>
<keyword evidence="2" id="KW-1185">Reference proteome</keyword>
<dbReference type="RefSeq" id="WP_386053956.1">
    <property type="nucleotide sequence ID" value="NZ_JBHTKH010000012.1"/>
</dbReference>
<proteinExistence type="predicted"/>
<accession>A0ABW3MZD4</accession>
<evidence type="ECO:0000313" key="2">
    <source>
        <dbReference type="Proteomes" id="UP001597046"/>
    </source>
</evidence>